<evidence type="ECO:0000256" key="2">
    <source>
        <dbReference type="SAM" id="MobiDB-lite"/>
    </source>
</evidence>
<name>A0ABD1J8Y9_9TELE</name>
<evidence type="ECO:0000313" key="4">
    <source>
        <dbReference type="EMBL" id="KAL2083647.1"/>
    </source>
</evidence>
<accession>A0ABD1J8Y9</accession>
<dbReference type="PROSITE" id="PS51444">
    <property type="entry name" value="FH2"/>
    <property type="match status" value="1"/>
</dbReference>
<dbReference type="InterPro" id="IPR001265">
    <property type="entry name" value="Formin_Cappuccino_subfam"/>
</dbReference>
<dbReference type="AlphaFoldDB" id="A0ABD1J8Y9"/>
<dbReference type="Pfam" id="PF02181">
    <property type="entry name" value="FH2"/>
    <property type="match status" value="1"/>
</dbReference>
<organism evidence="4 5">
    <name type="scientific">Coilia grayii</name>
    <name type="common">Gray's grenadier anchovy</name>
    <dbReference type="NCBI Taxonomy" id="363190"/>
    <lineage>
        <taxon>Eukaryota</taxon>
        <taxon>Metazoa</taxon>
        <taxon>Chordata</taxon>
        <taxon>Craniata</taxon>
        <taxon>Vertebrata</taxon>
        <taxon>Euteleostomi</taxon>
        <taxon>Actinopterygii</taxon>
        <taxon>Neopterygii</taxon>
        <taxon>Teleostei</taxon>
        <taxon>Clupei</taxon>
        <taxon>Clupeiformes</taxon>
        <taxon>Clupeoidei</taxon>
        <taxon>Engraulidae</taxon>
        <taxon>Coilinae</taxon>
        <taxon>Coilia</taxon>
    </lineage>
</organism>
<gene>
    <name evidence="4" type="ORF">ACEWY4_021420</name>
</gene>
<dbReference type="Proteomes" id="UP001591681">
    <property type="component" value="Unassembled WGS sequence"/>
</dbReference>
<dbReference type="EMBL" id="JBHFQA010000018">
    <property type="protein sequence ID" value="KAL2083647.1"/>
    <property type="molecule type" value="Genomic_DNA"/>
</dbReference>
<dbReference type="InterPro" id="IPR042201">
    <property type="entry name" value="FH2_Formin_sf"/>
</dbReference>
<feature type="region of interest" description="Disordered" evidence="2">
    <location>
        <begin position="297"/>
        <end position="359"/>
    </location>
</feature>
<evidence type="ECO:0000313" key="5">
    <source>
        <dbReference type="Proteomes" id="UP001591681"/>
    </source>
</evidence>
<dbReference type="SMART" id="SM00498">
    <property type="entry name" value="FH2"/>
    <property type="match status" value="1"/>
</dbReference>
<comment type="similarity">
    <text evidence="1">Belongs to the formin homology family. Cappuccino subfamily.</text>
</comment>
<reference evidence="4 5" key="1">
    <citation type="submission" date="2024-09" db="EMBL/GenBank/DDBJ databases">
        <title>A chromosome-level genome assembly of Gray's grenadier anchovy, Coilia grayii.</title>
        <authorList>
            <person name="Fu Z."/>
        </authorList>
    </citation>
    <scope>NUCLEOTIDE SEQUENCE [LARGE SCALE GENOMIC DNA]</scope>
    <source>
        <strain evidence="4">G4</strain>
        <tissue evidence="4">Muscle</tissue>
    </source>
</reference>
<feature type="domain" description="FH2" evidence="3">
    <location>
        <begin position="1"/>
        <end position="279"/>
    </location>
</feature>
<proteinExistence type="inferred from homology"/>
<dbReference type="InterPro" id="IPR015425">
    <property type="entry name" value="FH2_Formin"/>
</dbReference>
<evidence type="ECO:0000259" key="3">
    <source>
        <dbReference type="PROSITE" id="PS51444"/>
    </source>
</evidence>
<evidence type="ECO:0000256" key="1">
    <source>
        <dbReference type="ARBA" id="ARBA00005271"/>
    </source>
</evidence>
<keyword evidence="5" id="KW-1185">Reference proteome</keyword>
<dbReference type="SUPFAM" id="SSF101447">
    <property type="entry name" value="Formin homology 2 domain (FH2 domain)"/>
    <property type="match status" value="1"/>
</dbReference>
<dbReference type="PANTHER" id="PTHR45920">
    <property type="entry name" value="FORMIN HOMOLOGY 2 DOMAIN CONTAINING, ISOFORM I"/>
    <property type="match status" value="1"/>
</dbReference>
<dbReference type="GO" id="GO:0005737">
    <property type="term" value="C:cytoplasm"/>
    <property type="evidence" value="ECO:0007669"/>
    <property type="project" value="UniProtKB-ARBA"/>
</dbReference>
<dbReference type="Gene3D" id="1.20.58.2220">
    <property type="entry name" value="Formin, FH2 domain"/>
    <property type="match status" value="1"/>
</dbReference>
<protein>
    <recommendedName>
        <fullName evidence="3">FH2 domain-containing protein</fullName>
    </recommendedName>
</protein>
<dbReference type="PRINTS" id="PR00828">
    <property type="entry name" value="FORMIN"/>
</dbReference>
<dbReference type="PANTHER" id="PTHR45920:SF7">
    <property type="entry name" value="FORMIN-G"/>
    <property type="match status" value="1"/>
</dbReference>
<comment type="caution">
    <text evidence="4">The sequence shown here is derived from an EMBL/GenBank/DDBJ whole genome shotgun (WGS) entry which is preliminary data.</text>
</comment>
<sequence>MDNTVVDLETLQALYENRAQQDEMEKIEKHMKPAKDKEDPKPLDKPEQFLFQLSQIPSFSGRVLCILFQSTFTECMGCVHRKVEILQRVCKTLQTGKGVIQVLGLILAFGNFMNGGNRTRGQADGFALDILPKLKDVKSSDNTQSLLSYIVAYYLRHFDEDAGKDTCVYPLPEPQELFQASQMKFEDFQRDLRKLRKDLNAKEELEAQESQLAVTHKVFLELSVFFAIKPKAGEKEVSPSTLFSVWHEFSTDFKELWKRENKLLLQQRCQEPLAAKGAACEADGGVMWPADPDTVLLASHNSPLSKHGGPEHDPGRGRAFPEASISHAPPTPPFQSAPGRPQRETSKTGKPASLPPNHSGNAFHMGGRCWYVAARFAPPRHGVDSSCYLRRMLMMTERATLSRGHYGDK</sequence>